<dbReference type="InterPro" id="IPR003439">
    <property type="entry name" value="ABC_transporter-like_ATP-bd"/>
</dbReference>
<dbReference type="OrthoDB" id="6500128at2759"/>
<comment type="subcellular location">
    <subcellularLocation>
        <location evidence="1">Membrane</location>
        <topology evidence="1">Multi-pass membrane protein</topology>
    </subcellularLocation>
</comment>
<evidence type="ECO:0000256" key="5">
    <source>
        <dbReference type="ARBA" id="ARBA00022840"/>
    </source>
</evidence>
<dbReference type="SMART" id="SM00382">
    <property type="entry name" value="AAA"/>
    <property type="match status" value="1"/>
</dbReference>
<accession>A0A8K0G7Z3</accession>
<sequence>QELSGFRYNQTTNSTEYKTLEESHESVMKQYSFVILFATILTLSKAFAFFTFAIKASRNIHNLMLKKILNAAMIFFDTHLSGNILNRFSRDLGILDEKMHYTVYEVSTALLTLIATLMVVSSVNLFFLIPSSIYVLILLVARRLYMPTGRSIRRLEGATRSPVIGHLNSTLEGLTTIRANQAQDVLTREFDSYQDLYNSVSYMSLATTRAFGFYLDAFSSFYIAIIILTFLFVKTETLAGQVGLAVTQSFSLTGLLQGLVRYWAELENQMTSAERVLEYSKVESEEKSGNILSNWPNNGKIVYTDVSLRYDTTSKRILKDVSFTILPKQKIGVVGRTGAGKTSIISTLFRMYEYKGSICVDDVDVNSVAVELLRSKISIIPQDPVLFSGTIRSNLDPNNEHPDKELWEALEEVEMKKLVGSLNSRISEGGSNFSIGQRQLLCLARAIIRNNVILILDEATANVDPQTDSLIQRIIKRKFSDCTVIAIAHRLHTIMDSDKVLVMDSGVAVEYDHPKVLLEKKGMFYNMVREAGLL</sequence>
<dbReference type="PANTHER" id="PTHR24223">
    <property type="entry name" value="ATP-BINDING CASSETTE SUB-FAMILY C"/>
    <property type="match status" value="1"/>
</dbReference>
<name>A0A8K0G7Z3_IGNLU</name>
<proteinExistence type="predicted"/>
<gene>
    <name evidence="11" type="ORF">ILUMI_17380</name>
</gene>
<dbReference type="Pfam" id="PF00005">
    <property type="entry name" value="ABC_tran"/>
    <property type="match status" value="1"/>
</dbReference>
<feature type="domain" description="ABC transmembrane type-1" evidence="10">
    <location>
        <begin position="31"/>
        <end position="268"/>
    </location>
</feature>
<dbReference type="GO" id="GO:0016020">
    <property type="term" value="C:membrane"/>
    <property type="evidence" value="ECO:0007669"/>
    <property type="project" value="UniProtKB-SubCell"/>
</dbReference>
<dbReference type="PROSITE" id="PS50929">
    <property type="entry name" value="ABC_TM1F"/>
    <property type="match status" value="1"/>
</dbReference>
<dbReference type="CDD" id="cd03244">
    <property type="entry name" value="ABCC_MRP_domain2"/>
    <property type="match status" value="1"/>
</dbReference>
<dbReference type="PANTHER" id="PTHR24223:SF448">
    <property type="entry name" value="FI20146P1-RELATED"/>
    <property type="match status" value="1"/>
</dbReference>
<feature type="transmembrane region" description="Helical" evidence="8">
    <location>
        <begin position="211"/>
        <end position="232"/>
    </location>
</feature>
<dbReference type="Gene3D" id="3.40.50.300">
    <property type="entry name" value="P-loop containing nucleotide triphosphate hydrolases"/>
    <property type="match status" value="1"/>
</dbReference>
<comment type="caution">
    <text evidence="11">The sequence shown here is derived from an EMBL/GenBank/DDBJ whole genome shotgun (WGS) entry which is preliminary data.</text>
</comment>
<dbReference type="InterPro" id="IPR044726">
    <property type="entry name" value="ABCC_6TM_D2"/>
</dbReference>
<evidence type="ECO:0000256" key="7">
    <source>
        <dbReference type="ARBA" id="ARBA00023136"/>
    </source>
</evidence>
<dbReference type="AlphaFoldDB" id="A0A8K0G7Z3"/>
<dbReference type="PROSITE" id="PS50893">
    <property type="entry name" value="ABC_TRANSPORTER_2"/>
    <property type="match status" value="1"/>
</dbReference>
<dbReference type="InterPro" id="IPR027417">
    <property type="entry name" value="P-loop_NTPase"/>
</dbReference>
<evidence type="ECO:0000259" key="10">
    <source>
        <dbReference type="PROSITE" id="PS50929"/>
    </source>
</evidence>
<evidence type="ECO:0000259" key="9">
    <source>
        <dbReference type="PROSITE" id="PS50893"/>
    </source>
</evidence>
<dbReference type="Gene3D" id="1.20.1560.10">
    <property type="entry name" value="ABC transporter type 1, transmembrane domain"/>
    <property type="match status" value="1"/>
</dbReference>
<dbReference type="Pfam" id="PF00664">
    <property type="entry name" value="ABC_membrane"/>
    <property type="match status" value="1"/>
</dbReference>
<evidence type="ECO:0000256" key="8">
    <source>
        <dbReference type="SAM" id="Phobius"/>
    </source>
</evidence>
<keyword evidence="12" id="KW-1185">Reference proteome</keyword>
<dbReference type="EMBL" id="VTPC01073726">
    <property type="protein sequence ID" value="KAF2888793.1"/>
    <property type="molecule type" value="Genomic_DNA"/>
</dbReference>
<dbReference type="GO" id="GO:0005524">
    <property type="term" value="F:ATP binding"/>
    <property type="evidence" value="ECO:0007669"/>
    <property type="project" value="UniProtKB-KW"/>
</dbReference>
<keyword evidence="6 8" id="KW-1133">Transmembrane helix</keyword>
<keyword evidence="7 8" id="KW-0472">Membrane</keyword>
<evidence type="ECO:0008006" key="13">
    <source>
        <dbReference type="Google" id="ProtNLM"/>
    </source>
</evidence>
<feature type="transmembrane region" description="Helical" evidence="8">
    <location>
        <begin position="125"/>
        <end position="145"/>
    </location>
</feature>
<reference evidence="11" key="1">
    <citation type="submission" date="2019-08" db="EMBL/GenBank/DDBJ databases">
        <title>The genome of the North American firefly Photinus pyralis.</title>
        <authorList>
            <consortium name="Photinus pyralis genome working group"/>
            <person name="Fallon T.R."/>
            <person name="Sander Lower S.E."/>
            <person name="Weng J.-K."/>
        </authorList>
    </citation>
    <scope>NUCLEOTIDE SEQUENCE</scope>
    <source>
        <strain evidence="11">TRF0915ILg1</strain>
        <tissue evidence="11">Whole body</tissue>
    </source>
</reference>
<evidence type="ECO:0000256" key="2">
    <source>
        <dbReference type="ARBA" id="ARBA00022448"/>
    </source>
</evidence>
<dbReference type="SUPFAM" id="SSF52540">
    <property type="entry name" value="P-loop containing nucleoside triphosphate hydrolases"/>
    <property type="match status" value="1"/>
</dbReference>
<evidence type="ECO:0000313" key="11">
    <source>
        <dbReference type="EMBL" id="KAF2888793.1"/>
    </source>
</evidence>
<dbReference type="GO" id="GO:0140359">
    <property type="term" value="F:ABC-type transporter activity"/>
    <property type="evidence" value="ECO:0007669"/>
    <property type="project" value="InterPro"/>
</dbReference>
<dbReference type="InterPro" id="IPR050173">
    <property type="entry name" value="ABC_transporter_C-like"/>
</dbReference>
<keyword evidence="4" id="KW-0547">Nucleotide-binding</keyword>
<evidence type="ECO:0000256" key="3">
    <source>
        <dbReference type="ARBA" id="ARBA00022692"/>
    </source>
</evidence>
<dbReference type="InterPro" id="IPR036640">
    <property type="entry name" value="ABC1_TM_sf"/>
</dbReference>
<organism evidence="11 12">
    <name type="scientific">Ignelater luminosus</name>
    <name type="common">Cucubano</name>
    <name type="synonym">Pyrophorus luminosus</name>
    <dbReference type="NCBI Taxonomy" id="2038154"/>
    <lineage>
        <taxon>Eukaryota</taxon>
        <taxon>Metazoa</taxon>
        <taxon>Ecdysozoa</taxon>
        <taxon>Arthropoda</taxon>
        <taxon>Hexapoda</taxon>
        <taxon>Insecta</taxon>
        <taxon>Pterygota</taxon>
        <taxon>Neoptera</taxon>
        <taxon>Endopterygota</taxon>
        <taxon>Coleoptera</taxon>
        <taxon>Polyphaga</taxon>
        <taxon>Elateriformia</taxon>
        <taxon>Elateroidea</taxon>
        <taxon>Elateridae</taxon>
        <taxon>Agrypninae</taxon>
        <taxon>Pyrophorini</taxon>
        <taxon>Ignelater</taxon>
    </lineage>
</organism>
<keyword evidence="5" id="KW-0067">ATP-binding</keyword>
<evidence type="ECO:0000256" key="6">
    <source>
        <dbReference type="ARBA" id="ARBA00022989"/>
    </source>
</evidence>
<dbReference type="GO" id="GO:0016887">
    <property type="term" value="F:ATP hydrolysis activity"/>
    <property type="evidence" value="ECO:0007669"/>
    <property type="project" value="InterPro"/>
</dbReference>
<dbReference type="InterPro" id="IPR011527">
    <property type="entry name" value="ABC1_TM_dom"/>
</dbReference>
<dbReference type="FunFam" id="3.40.50.300:FF:000163">
    <property type="entry name" value="Multidrug resistance-associated protein member 4"/>
    <property type="match status" value="1"/>
</dbReference>
<feature type="transmembrane region" description="Helical" evidence="8">
    <location>
        <begin position="31"/>
        <end position="54"/>
    </location>
</feature>
<dbReference type="Proteomes" id="UP000801492">
    <property type="component" value="Unassembled WGS sequence"/>
</dbReference>
<feature type="domain" description="ABC transporter" evidence="9">
    <location>
        <begin position="301"/>
        <end position="530"/>
    </location>
</feature>
<dbReference type="SUPFAM" id="SSF90123">
    <property type="entry name" value="ABC transporter transmembrane region"/>
    <property type="match status" value="1"/>
</dbReference>
<evidence type="ECO:0000256" key="4">
    <source>
        <dbReference type="ARBA" id="ARBA00022741"/>
    </source>
</evidence>
<dbReference type="CDD" id="cd18580">
    <property type="entry name" value="ABC_6TM_ABCC_D2"/>
    <property type="match status" value="1"/>
</dbReference>
<evidence type="ECO:0000256" key="1">
    <source>
        <dbReference type="ARBA" id="ARBA00004141"/>
    </source>
</evidence>
<protein>
    <recommendedName>
        <fullName evidence="13">Multidrug resistance-associated protein lethal(2)03659</fullName>
    </recommendedName>
</protein>
<keyword evidence="3 8" id="KW-0812">Transmembrane</keyword>
<keyword evidence="2" id="KW-0813">Transport</keyword>
<dbReference type="InterPro" id="IPR003593">
    <property type="entry name" value="AAA+_ATPase"/>
</dbReference>
<feature type="non-terminal residue" evidence="11">
    <location>
        <position position="534"/>
    </location>
</feature>
<evidence type="ECO:0000313" key="12">
    <source>
        <dbReference type="Proteomes" id="UP000801492"/>
    </source>
</evidence>